<dbReference type="Proteomes" id="UP000182827">
    <property type="component" value="Unassembled WGS sequence"/>
</dbReference>
<feature type="transmembrane region" description="Helical" evidence="1">
    <location>
        <begin position="12"/>
        <end position="43"/>
    </location>
</feature>
<feature type="transmembrane region" description="Helical" evidence="1">
    <location>
        <begin position="236"/>
        <end position="253"/>
    </location>
</feature>
<name>A0A1I6TAE2_9GAMM</name>
<evidence type="ECO:0000313" key="3">
    <source>
        <dbReference type="Proteomes" id="UP000182827"/>
    </source>
</evidence>
<sequence length="475" mass="55430">MRIVVHKNNFLFSIICSLLSALMVGIDFVYIAIPFFLGMLCLLEAINLGSKKGGTIFHPYLFVSLILVWVLILSPIASLYYKQYLVLPPKEIDWNKWVYICFWFYLFISILHYICGWVFLKKVESNKIDYEIKKRSALFICSIFLVFSFVCQIIVFAKFGGIMGYMTTWSEDRSEFDGLGTLLMLAEPFPILALLSLCLFVKKEDLKRPLLFIISIFIIFFILKLLFGGFRGSRSNTIWGLFWFAGIVHLYYFKLKKSHLITGLVFLIIFMNVYSLYKSFGVDAFSMQYSLEDTGRFEDNPTITILLNDFSRIGLHSYMLYQYYDFNFYDIKFGQTYLFTLNKVLPFWSEIDLYSKNAAGSEILYDRKSSLVFQDFHNSRLYGAYGEAFLNFGPVLAVFIFGLFSTLIAFIDNLVRKFSNTDPYLFLIPFFSNFSLMCLLVDSDNLLFFFFKNGFLVILFLFLIKNFAMIKKYGV</sequence>
<dbReference type="AlphaFoldDB" id="A0A1I6TAE2"/>
<feature type="transmembrane region" description="Helical" evidence="1">
    <location>
        <begin position="446"/>
        <end position="464"/>
    </location>
</feature>
<feature type="transmembrane region" description="Helical" evidence="1">
    <location>
        <begin position="97"/>
        <end position="120"/>
    </location>
</feature>
<feature type="transmembrane region" description="Helical" evidence="1">
    <location>
        <begin position="179"/>
        <end position="201"/>
    </location>
</feature>
<reference evidence="3" key="1">
    <citation type="submission" date="2016-10" db="EMBL/GenBank/DDBJ databases">
        <authorList>
            <person name="Varghese N."/>
            <person name="Submissions S."/>
        </authorList>
    </citation>
    <scope>NUCLEOTIDE SEQUENCE [LARGE SCALE GENOMIC DNA]</scope>
    <source>
        <strain evidence="3">ANC 5076</strain>
    </source>
</reference>
<proteinExistence type="predicted"/>
<evidence type="ECO:0000256" key="1">
    <source>
        <dbReference type="SAM" id="Phobius"/>
    </source>
</evidence>
<accession>A0A1I6TAE2</accession>
<feature type="transmembrane region" description="Helical" evidence="1">
    <location>
        <begin position="260"/>
        <end position="277"/>
    </location>
</feature>
<keyword evidence="1" id="KW-1133">Transmembrane helix</keyword>
<keyword evidence="1" id="KW-0812">Transmembrane</keyword>
<feature type="transmembrane region" description="Helical" evidence="1">
    <location>
        <begin position="388"/>
        <end position="411"/>
    </location>
</feature>
<feature type="transmembrane region" description="Helical" evidence="1">
    <location>
        <begin position="55"/>
        <end position="77"/>
    </location>
</feature>
<dbReference type="EMBL" id="FOZU01000010">
    <property type="protein sequence ID" value="SFS86130.1"/>
    <property type="molecule type" value="Genomic_DNA"/>
</dbReference>
<feature type="transmembrane region" description="Helical" evidence="1">
    <location>
        <begin position="136"/>
        <end position="159"/>
    </location>
</feature>
<keyword evidence="3" id="KW-1185">Reference proteome</keyword>
<dbReference type="RefSeq" id="WP_074945890.1">
    <property type="nucleotide sequence ID" value="NZ_FOZU01000010.1"/>
</dbReference>
<evidence type="ECO:0000313" key="2">
    <source>
        <dbReference type="EMBL" id="SFS86130.1"/>
    </source>
</evidence>
<feature type="transmembrane region" description="Helical" evidence="1">
    <location>
        <begin position="210"/>
        <end position="230"/>
    </location>
</feature>
<feature type="transmembrane region" description="Helical" evidence="1">
    <location>
        <begin position="423"/>
        <end position="440"/>
    </location>
</feature>
<evidence type="ECO:0008006" key="4">
    <source>
        <dbReference type="Google" id="ProtNLM"/>
    </source>
</evidence>
<keyword evidence="1" id="KW-0472">Membrane</keyword>
<organism evidence="2 3">
    <name type="scientific">Acinetobacter bohemicus</name>
    <dbReference type="NCBI Taxonomy" id="1435036"/>
    <lineage>
        <taxon>Bacteria</taxon>
        <taxon>Pseudomonadati</taxon>
        <taxon>Pseudomonadota</taxon>
        <taxon>Gammaproteobacteria</taxon>
        <taxon>Moraxellales</taxon>
        <taxon>Moraxellaceae</taxon>
        <taxon>Acinetobacter</taxon>
    </lineage>
</organism>
<gene>
    <name evidence="2" type="ORF">SAMN05444586_101052</name>
</gene>
<protein>
    <recommendedName>
        <fullName evidence="4">Oligosaccharide repeat unit polymerase</fullName>
    </recommendedName>
</protein>